<reference evidence="11" key="2">
    <citation type="submission" date="2020-10" db="EMBL/GenBank/DDBJ databases">
        <authorList>
            <person name="Cooper E.A."/>
            <person name="Brenton Z.W."/>
            <person name="Flinn B.S."/>
            <person name="Jenkins J."/>
            <person name="Shu S."/>
            <person name="Flowers D."/>
            <person name="Luo F."/>
            <person name="Wang Y."/>
            <person name="Xia P."/>
            <person name="Barry K."/>
            <person name="Daum C."/>
            <person name="Lipzen A."/>
            <person name="Yoshinaga Y."/>
            <person name="Schmutz J."/>
            <person name="Saski C."/>
            <person name="Vermerris W."/>
            <person name="Kresovich S."/>
        </authorList>
    </citation>
    <scope>NUCLEOTIDE SEQUENCE</scope>
</reference>
<evidence type="ECO:0000313" key="12">
    <source>
        <dbReference type="Proteomes" id="UP000807115"/>
    </source>
</evidence>
<sequence>MPRLSPPFPAVAAVTAVTCPVQSLQRSQARSLLLSFPSHLAKLAHFCVRTILSNLVESWGLGTSLPFPGSAAAAMLAQVLLVHLLLLLLLAATSSADHHRRHYWGRRALHEPLFPLESTPALPPPPPPAPFFPFLPGAAAPPTVTPDVGSASTPADTAGPGDASSSSSSSPHPTAPANISSLAALPVSSHATPLRSFLSSHRLLTVLVLVVAVAAAVLSAALVYILARRQRRHSPKEEPAVYTKPSSLAPAHPVLYDGGDQHGRGSTATVSSTSSPELRPMPPLPRQFQQTRMNFPSCSKSVPDTGTGGKRGSEGAPPPRPPPPPPPPPPMPPVKDKGGATAAASAPPAPPPPLPRAGNGSGWLPRRHSERQATTVIRASASAVHPEESPGRAPSEKQTDSDADAAALPKLKPLHWDKVRASSGRPTVWDQLKASSFRVNEEMIETLFVSNSTWRSSKSGTKGPNSSLCSQENKVLDPKKSQNIAIMLRALNATKEEVCKALLDGQAESLGTELLEMLLKMAPSREEEIKLKEYREDAVSKLGPAESFLKAVLAIPFAFKRVEAMLYITNFDLEVDYLKTSYKTLEAACEELQGSRLFHKILDAVLKTGNRMNTGTNRGNAHAFKLDALLKLVDVKGADGKTTLLHFVIEEIIKSEGANILATGQTSDQASALADELQCKKVGLKIVASLGGELNSVKKAAAMDSDALASCVSKLSSGVSKISEVLHLNQQLLGSEDSCKRFRASIGEFLQKAEAEIAGVQAQEGRALALVRETTEFFHGDSAKEEGHPLRIFMVVRDFLTALDHVCKDVVKMNERAAAGGSSRRVGNMHVPAVFNSVRSTSSSEESSSP</sequence>
<evidence type="ECO:0000259" key="10">
    <source>
        <dbReference type="PROSITE" id="PS51444"/>
    </source>
</evidence>
<feature type="compositionally biased region" description="Polar residues" evidence="8">
    <location>
        <begin position="264"/>
        <end position="276"/>
    </location>
</feature>
<dbReference type="SUPFAM" id="SSF101447">
    <property type="entry name" value="Formin homology 2 domain (FH2 domain)"/>
    <property type="match status" value="1"/>
</dbReference>
<dbReference type="PANTHER" id="PTHR23213:SF336">
    <property type="entry name" value="FORMIN-LIKE PROTEIN 15"/>
    <property type="match status" value="1"/>
</dbReference>
<reference evidence="11" key="1">
    <citation type="journal article" date="2019" name="BMC Genomics">
        <title>A new reference genome for Sorghum bicolor reveals high levels of sequence similarity between sweet and grain genotypes: implications for the genetics of sugar metabolism.</title>
        <authorList>
            <person name="Cooper E.A."/>
            <person name="Brenton Z.W."/>
            <person name="Flinn B.S."/>
            <person name="Jenkins J."/>
            <person name="Shu S."/>
            <person name="Flowers D."/>
            <person name="Luo F."/>
            <person name="Wang Y."/>
            <person name="Xia P."/>
            <person name="Barry K."/>
            <person name="Daum C."/>
            <person name="Lipzen A."/>
            <person name="Yoshinaga Y."/>
            <person name="Schmutz J."/>
            <person name="Saski C."/>
            <person name="Vermerris W."/>
            <person name="Kresovich S."/>
        </authorList>
    </citation>
    <scope>NUCLEOTIDE SEQUENCE</scope>
</reference>
<dbReference type="PROSITE" id="PS51444">
    <property type="entry name" value="FH2"/>
    <property type="match status" value="1"/>
</dbReference>
<gene>
    <name evidence="11" type="ORF">BDA96_02G278800</name>
</gene>
<comment type="similarity">
    <text evidence="6">Belongs to the formin-like family. Class-I subfamily.</text>
</comment>
<feature type="compositionally biased region" description="Basic and acidic residues" evidence="8">
    <location>
        <begin position="385"/>
        <end position="400"/>
    </location>
</feature>
<dbReference type="Proteomes" id="UP000807115">
    <property type="component" value="Chromosome 2"/>
</dbReference>
<evidence type="ECO:0000256" key="6">
    <source>
        <dbReference type="ARBA" id="ARBA00025793"/>
    </source>
</evidence>
<dbReference type="Pfam" id="PF02181">
    <property type="entry name" value="FH2"/>
    <property type="match status" value="1"/>
</dbReference>
<name>A0A921RQ08_SORBI</name>
<feature type="transmembrane region" description="Helical" evidence="9">
    <location>
        <begin position="203"/>
        <end position="227"/>
    </location>
</feature>
<feature type="compositionally biased region" description="Polar residues" evidence="8">
    <location>
        <begin position="287"/>
        <end position="304"/>
    </location>
</feature>
<keyword evidence="4 9" id="KW-1133">Transmembrane helix</keyword>
<comment type="subcellular location">
    <subcellularLocation>
        <location evidence="1">Membrane</location>
        <topology evidence="1">Single-pass membrane protein</topology>
    </subcellularLocation>
</comment>
<keyword evidence="3" id="KW-0732">Signal</keyword>
<evidence type="ECO:0000256" key="7">
    <source>
        <dbReference type="RuleBase" id="RU361260"/>
    </source>
</evidence>
<dbReference type="PANTHER" id="PTHR23213">
    <property type="entry name" value="FORMIN-RELATED"/>
    <property type="match status" value="1"/>
</dbReference>
<organism evidence="11 12">
    <name type="scientific">Sorghum bicolor</name>
    <name type="common">Sorghum</name>
    <name type="synonym">Sorghum vulgare</name>
    <dbReference type="NCBI Taxonomy" id="4558"/>
    <lineage>
        <taxon>Eukaryota</taxon>
        <taxon>Viridiplantae</taxon>
        <taxon>Streptophyta</taxon>
        <taxon>Embryophyta</taxon>
        <taxon>Tracheophyta</taxon>
        <taxon>Spermatophyta</taxon>
        <taxon>Magnoliopsida</taxon>
        <taxon>Liliopsida</taxon>
        <taxon>Poales</taxon>
        <taxon>Poaceae</taxon>
        <taxon>PACMAD clade</taxon>
        <taxon>Panicoideae</taxon>
        <taxon>Andropogonodae</taxon>
        <taxon>Andropogoneae</taxon>
        <taxon>Sorghinae</taxon>
        <taxon>Sorghum</taxon>
    </lineage>
</organism>
<comment type="caution">
    <text evidence="11">The sequence shown here is derived from an EMBL/GenBank/DDBJ whole genome shotgun (WGS) entry which is preliminary data.</text>
</comment>
<evidence type="ECO:0000313" key="11">
    <source>
        <dbReference type="EMBL" id="KAG0544484.1"/>
    </source>
</evidence>
<dbReference type="InterPro" id="IPR042201">
    <property type="entry name" value="FH2_Formin_sf"/>
</dbReference>
<proteinExistence type="inferred from homology"/>
<dbReference type="Gene3D" id="1.20.58.2220">
    <property type="entry name" value="Formin, FH2 domain"/>
    <property type="match status" value="1"/>
</dbReference>
<dbReference type="GO" id="GO:0051015">
    <property type="term" value="F:actin filament binding"/>
    <property type="evidence" value="ECO:0007669"/>
    <property type="project" value="InterPro"/>
</dbReference>
<feature type="region of interest" description="Disordered" evidence="8">
    <location>
        <begin position="143"/>
        <end position="177"/>
    </location>
</feature>
<evidence type="ECO:0000256" key="5">
    <source>
        <dbReference type="ARBA" id="ARBA00023136"/>
    </source>
</evidence>
<protein>
    <recommendedName>
        <fullName evidence="7">Formin-like protein</fullName>
    </recommendedName>
</protein>
<accession>A0A921RQ08</accession>
<dbReference type="EMBL" id="CM027681">
    <property type="protein sequence ID" value="KAG0544484.1"/>
    <property type="molecule type" value="Genomic_DNA"/>
</dbReference>
<evidence type="ECO:0000256" key="4">
    <source>
        <dbReference type="ARBA" id="ARBA00022989"/>
    </source>
</evidence>
<evidence type="ECO:0000256" key="1">
    <source>
        <dbReference type="ARBA" id="ARBA00004167"/>
    </source>
</evidence>
<evidence type="ECO:0000256" key="3">
    <source>
        <dbReference type="ARBA" id="ARBA00022729"/>
    </source>
</evidence>
<evidence type="ECO:0000256" key="9">
    <source>
        <dbReference type="SAM" id="Phobius"/>
    </source>
</evidence>
<dbReference type="InterPro" id="IPR027643">
    <property type="entry name" value="Formin-like_plant"/>
</dbReference>
<dbReference type="InterPro" id="IPR015425">
    <property type="entry name" value="FH2_Formin"/>
</dbReference>
<keyword evidence="2 9" id="KW-0812">Transmembrane</keyword>
<feature type="transmembrane region" description="Helical" evidence="9">
    <location>
        <begin position="71"/>
        <end position="92"/>
    </location>
</feature>
<feature type="region of interest" description="Disordered" evidence="8">
    <location>
        <begin position="230"/>
        <end position="410"/>
    </location>
</feature>
<feature type="compositionally biased region" description="Pro residues" evidence="8">
    <location>
        <begin position="316"/>
        <end position="333"/>
    </location>
</feature>
<feature type="region of interest" description="Disordered" evidence="8">
    <location>
        <begin position="453"/>
        <end position="473"/>
    </location>
</feature>
<dbReference type="AlphaFoldDB" id="A0A921RQ08"/>
<feature type="domain" description="FH2" evidence="10">
    <location>
        <begin position="401"/>
        <end position="829"/>
    </location>
</feature>
<keyword evidence="5 9" id="KW-0472">Membrane</keyword>
<evidence type="ECO:0000256" key="2">
    <source>
        <dbReference type="ARBA" id="ARBA00022692"/>
    </source>
</evidence>
<dbReference type="GO" id="GO:0016020">
    <property type="term" value="C:membrane"/>
    <property type="evidence" value="ECO:0007669"/>
    <property type="project" value="UniProtKB-SubCell"/>
</dbReference>
<dbReference type="SMART" id="SM00498">
    <property type="entry name" value="FH2"/>
    <property type="match status" value="1"/>
</dbReference>
<evidence type="ECO:0000256" key="8">
    <source>
        <dbReference type="SAM" id="MobiDB-lite"/>
    </source>
</evidence>
<dbReference type="GO" id="GO:0045010">
    <property type="term" value="P:actin nucleation"/>
    <property type="evidence" value="ECO:0007669"/>
    <property type="project" value="InterPro"/>
</dbReference>